<keyword evidence="3" id="KW-0472">Membrane</keyword>
<evidence type="ECO:0000256" key="1">
    <source>
        <dbReference type="ARBA" id="ARBA00022723"/>
    </source>
</evidence>
<dbReference type="Pfam" id="PF01522">
    <property type="entry name" value="Polysacc_deac_1"/>
    <property type="match status" value="1"/>
</dbReference>
<evidence type="ECO:0000313" key="6">
    <source>
        <dbReference type="Proteomes" id="UP001500957"/>
    </source>
</evidence>
<evidence type="ECO:0000256" key="2">
    <source>
        <dbReference type="ARBA" id="ARBA00022801"/>
    </source>
</evidence>
<proteinExistence type="predicted"/>
<dbReference type="RefSeq" id="WP_344606179.1">
    <property type="nucleotide sequence ID" value="NZ_BAAAHE010000025.1"/>
</dbReference>
<feature type="transmembrane region" description="Helical" evidence="3">
    <location>
        <begin position="12"/>
        <end position="32"/>
    </location>
</feature>
<dbReference type="Gene3D" id="3.20.20.370">
    <property type="entry name" value="Glycoside hydrolase/deacetylase"/>
    <property type="match status" value="1"/>
</dbReference>
<dbReference type="EMBL" id="BAAAHE010000025">
    <property type="protein sequence ID" value="GAA0624984.1"/>
    <property type="molecule type" value="Genomic_DNA"/>
</dbReference>
<dbReference type="PANTHER" id="PTHR10587:SF133">
    <property type="entry name" value="CHITIN DEACETYLASE 1-RELATED"/>
    <property type="match status" value="1"/>
</dbReference>
<dbReference type="SUPFAM" id="SSF88713">
    <property type="entry name" value="Glycoside hydrolase/deacetylase"/>
    <property type="match status" value="1"/>
</dbReference>
<comment type="caution">
    <text evidence="5">The sequence shown here is derived from an EMBL/GenBank/DDBJ whole genome shotgun (WGS) entry which is preliminary data.</text>
</comment>
<sequence>MVEAQTARRRIAAVAGIVALGICLSATVVVVARTAGSDEAAAKPVASASNLAAEDSDVLSEEQARARDRAKLAAERARILGLQPPAPADEVAPAPAIPVTGDVDCSVLKCVALTFDDGPGAQTSQVLAALAEYNAVATWFPLGEMIADNPDALRAIAAAGHEIGNHSWSHPQLTALRERDVNRQITRTADLIAEVTGVRPTLVRPPYGSVSRRVNGELARLQAPIILWDVDPLDWRYQNTDRVHRSVVRQTKPGSIVLMHDIHRTTVAAVPRILRSLAHRGYTFVTVSQLYGNSLQPGRAYTDRRADLGR</sequence>
<gene>
    <name evidence="5" type="ORF">GCM10009547_30240</name>
</gene>
<keyword evidence="3" id="KW-1133">Transmembrane helix</keyword>
<evidence type="ECO:0000259" key="4">
    <source>
        <dbReference type="PROSITE" id="PS51677"/>
    </source>
</evidence>
<reference evidence="6" key="1">
    <citation type="journal article" date="2019" name="Int. J. Syst. Evol. Microbiol.">
        <title>The Global Catalogue of Microorganisms (GCM) 10K type strain sequencing project: providing services to taxonomists for standard genome sequencing and annotation.</title>
        <authorList>
            <consortium name="The Broad Institute Genomics Platform"/>
            <consortium name="The Broad Institute Genome Sequencing Center for Infectious Disease"/>
            <person name="Wu L."/>
            <person name="Ma J."/>
        </authorList>
    </citation>
    <scope>NUCLEOTIDE SEQUENCE [LARGE SCALE GENOMIC DNA]</scope>
    <source>
        <strain evidence="6">JCM 10671</strain>
    </source>
</reference>
<keyword evidence="6" id="KW-1185">Reference proteome</keyword>
<accession>A0ABP3S3G2</accession>
<feature type="domain" description="NodB homology" evidence="4">
    <location>
        <begin position="109"/>
        <end position="285"/>
    </location>
</feature>
<organism evidence="5 6">
    <name type="scientific">Sporichthya brevicatena</name>
    <dbReference type="NCBI Taxonomy" id="171442"/>
    <lineage>
        <taxon>Bacteria</taxon>
        <taxon>Bacillati</taxon>
        <taxon>Actinomycetota</taxon>
        <taxon>Actinomycetes</taxon>
        <taxon>Sporichthyales</taxon>
        <taxon>Sporichthyaceae</taxon>
        <taxon>Sporichthya</taxon>
    </lineage>
</organism>
<keyword evidence="1" id="KW-0479">Metal-binding</keyword>
<protein>
    <recommendedName>
        <fullName evidence="4">NodB homology domain-containing protein</fullName>
    </recommendedName>
</protein>
<name>A0ABP3S3G2_9ACTN</name>
<dbReference type="InterPro" id="IPR002509">
    <property type="entry name" value="NODB_dom"/>
</dbReference>
<evidence type="ECO:0000256" key="3">
    <source>
        <dbReference type="SAM" id="Phobius"/>
    </source>
</evidence>
<keyword evidence="2" id="KW-0378">Hydrolase</keyword>
<evidence type="ECO:0000313" key="5">
    <source>
        <dbReference type="EMBL" id="GAA0624984.1"/>
    </source>
</evidence>
<dbReference type="Proteomes" id="UP001500957">
    <property type="component" value="Unassembled WGS sequence"/>
</dbReference>
<dbReference type="PANTHER" id="PTHR10587">
    <property type="entry name" value="GLYCOSYL TRANSFERASE-RELATED"/>
    <property type="match status" value="1"/>
</dbReference>
<dbReference type="InterPro" id="IPR050248">
    <property type="entry name" value="Polysacc_deacetylase_ArnD"/>
</dbReference>
<keyword evidence="3" id="KW-0812">Transmembrane</keyword>
<dbReference type="PROSITE" id="PS51677">
    <property type="entry name" value="NODB"/>
    <property type="match status" value="1"/>
</dbReference>
<dbReference type="InterPro" id="IPR011330">
    <property type="entry name" value="Glyco_hydro/deAcase_b/a-brl"/>
</dbReference>